<feature type="non-terminal residue" evidence="2">
    <location>
        <position position="1"/>
    </location>
</feature>
<dbReference type="Gene3D" id="3.40.50.12580">
    <property type="match status" value="1"/>
</dbReference>
<dbReference type="AlphaFoldDB" id="A0A9D1WJT5"/>
<dbReference type="Pfam" id="PF01973">
    <property type="entry name" value="MptE-like"/>
    <property type="match status" value="1"/>
</dbReference>
<organism evidence="2 3">
    <name type="scientific">Candidatus Blautia gallistercoris</name>
    <dbReference type="NCBI Taxonomy" id="2838490"/>
    <lineage>
        <taxon>Bacteria</taxon>
        <taxon>Bacillati</taxon>
        <taxon>Bacillota</taxon>
        <taxon>Clostridia</taxon>
        <taxon>Lachnospirales</taxon>
        <taxon>Lachnospiraceae</taxon>
        <taxon>Blautia</taxon>
    </lineage>
</organism>
<dbReference type="Proteomes" id="UP000886817">
    <property type="component" value="Unassembled WGS sequence"/>
</dbReference>
<dbReference type="GO" id="GO:0047355">
    <property type="term" value="F:CDP-glycerol glycerophosphotransferase activity"/>
    <property type="evidence" value="ECO:0007669"/>
    <property type="project" value="InterPro"/>
</dbReference>
<reference evidence="2" key="1">
    <citation type="journal article" date="2021" name="PeerJ">
        <title>Extensive microbial diversity within the chicken gut microbiome revealed by metagenomics and culture.</title>
        <authorList>
            <person name="Gilroy R."/>
            <person name="Ravi A."/>
            <person name="Getino M."/>
            <person name="Pursley I."/>
            <person name="Horton D.L."/>
            <person name="Alikhan N.F."/>
            <person name="Baker D."/>
            <person name="Gharbi K."/>
            <person name="Hall N."/>
            <person name="Watson M."/>
            <person name="Adriaenssens E.M."/>
            <person name="Foster-Nyarko E."/>
            <person name="Jarju S."/>
            <person name="Secka A."/>
            <person name="Antonio M."/>
            <person name="Oren A."/>
            <person name="Chaudhuri R.R."/>
            <person name="La Ragione R."/>
            <person name="Hildebrand F."/>
            <person name="Pallen M.J."/>
        </authorList>
    </citation>
    <scope>NUCLEOTIDE SEQUENCE</scope>
    <source>
        <strain evidence="2">ChiSjej1B19-8411</strain>
    </source>
</reference>
<dbReference type="InterPro" id="IPR051612">
    <property type="entry name" value="Teichoic_Acid_Biosynth"/>
</dbReference>
<accession>A0A9D1WJT5</accession>
<reference evidence="2" key="2">
    <citation type="submission" date="2021-04" db="EMBL/GenBank/DDBJ databases">
        <authorList>
            <person name="Gilroy R."/>
        </authorList>
    </citation>
    <scope>NUCLEOTIDE SEQUENCE</scope>
    <source>
        <strain evidence="2">ChiSjej1B19-8411</strain>
    </source>
</reference>
<feature type="domain" description="6-hydroxymethylpterin diphosphokinase MptE-like" evidence="1">
    <location>
        <begin position="188"/>
        <end position="335"/>
    </location>
</feature>
<dbReference type="GO" id="GO:0016020">
    <property type="term" value="C:membrane"/>
    <property type="evidence" value="ECO:0007669"/>
    <property type="project" value="InterPro"/>
</dbReference>
<proteinExistence type="predicted"/>
<name>A0A9D1WJT5_9FIRM</name>
<comment type="caution">
    <text evidence="2">The sequence shown here is derived from an EMBL/GenBank/DDBJ whole genome shotgun (WGS) entry which is preliminary data.</text>
</comment>
<evidence type="ECO:0000259" key="1">
    <source>
        <dbReference type="Pfam" id="PF01973"/>
    </source>
</evidence>
<dbReference type="PANTHER" id="PTHR37316">
    <property type="entry name" value="TEICHOIC ACID GLYCEROL-PHOSPHATE PRIMASE"/>
    <property type="match status" value="1"/>
</dbReference>
<dbReference type="Pfam" id="PF04464">
    <property type="entry name" value="Glyphos_transf"/>
    <property type="match status" value="1"/>
</dbReference>
<sequence length="424" mass="50005">VEDINELYVASDMLVSDYSSTCFDYANLRRPEIFFMYDLDEYANNIRGFYFDISELPGPIVKTTEELARAILDLSENFTVDEKYQKFLDKFVTFDDGQASRRVLDLCFAPEEKEPFYMKDFLARHRILYGLLHVSAICVRKVLWVLRKLLRFLGLGERKLKFLYLRAKYSILGFLRTRGICTNDNYRQLLSYKNKHQGERCFLIGNGPSLKAADLDMLQGEICFGCNMIHKIFDQTRWRPTYMCAIDKELIYHLYPRFEKEFPYPLFVNRASYNRMQAYPEKLTYVQNISDDRYWVHGDMMDYYVPSKATVMSFMLELAMYMGFKEICLLGVDCTSTFSGQGHFIQNYMKQEDIQKEYKKIGRRLGIPNITAEDIGRYYYEVSVHAYKVIEEYAKKHGIKIYNCTRGGALEEFERKSLEEALGR</sequence>
<dbReference type="InterPro" id="IPR043148">
    <property type="entry name" value="TagF_C"/>
</dbReference>
<dbReference type="PANTHER" id="PTHR37316:SF3">
    <property type="entry name" value="TEICHOIC ACID GLYCEROL-PHOSPHATE TRANSFERASE"/>
    <property type="match status" value="1"/>
</dbReference>
<gene>
    <name evidence="2" type="ORF">IAA45_11105</name>
</gene>
<dbReference type="Gene3D" id="3.90.1480.10">
    <property type="entry name" value="Alpha-2,3-sialyltransferase"/>
    <property type="match status" value="1"/>
</dbReference>
<protein>
    <submittedName>
        <fullName evidence="2">CDP-glycerol glycerophosphotransferase family protein</fullName>
    </submittedName>
</protein>
<dbReference type="InterPro" id="IPR007554">
    <property type="entry name" value="Glycerophosphate_synth"/>
</dbReference>
<dbReference type="EMBL" id="DXEX01000236">
    <property type="protein sequence ID" value="HIX60244.1"/>
    <property type="molecule type" value="Genomic_DNA"/>
</dbReference>
<evidence type="ECO:0000313" key="3">
    <source>
        <dbReference type="Proteomes" id="UP000886817"/>
    </source>
</evidence>
<dbReference type="InterPro" id="IPR002826">
    <property type="entry name" value="MptE-like"/>
</dbReference>
<evidence type="ECO:0000313" key="2">
    <source>
        <dbReference type="EMBL" id="HIX60244.1"/>
    </source>
</evidence>